<name>A0A2G1VS32_9FLAO</name>
<evidence type="ECO:0000313" key="5">
    <source>
        <dbReference type="Proteomes" id="UP000229433"/>
    </source>
</evidence>
<gene>
    <name evidence="4" type="ORF">CJ305_09750</name>
</gene>
<reference evidence="4 5" key="1">
    <citation type="submission" date="2017-08" db="EMBL/GenBank/DDBJ databases">
        <title>The whole genome shortgun sequences of strain Leeuwenhoekiella nanhaiensis G18 from the South China Sea.</title>
        <authorList>
            <person name="Liu Q."/>
        </authorList>
    </citation>
    <scope>NUCLEOTIDE SEQUENCE [LARGE SCALE GENOMIC DNA]</scope>
    <source>
        <strain evidence="4 5">G18</strain>
    </source>
</reference>
<sequence length="256" mass="29201">MSFRQLIFLLILLATGVVKGQFYNKEVSGEIDLAEENQMLVFKGLISNKTPINTSIQYKFSIIYPQSGDNELQKEETEGRIVLNPNERLEVLSESIQANDNLNVIVLFLVYDTDGNLVGKDRKVIKNGVLAEDDTSVTVIKPNSDLDVAKSKEDGLVLRGIVVEDTKTKPGSDFYKEFYSNYLSKNINGEDIVTIKEVLALGRNTKIEVYVAEKRVFEFFIRPASEYLKQMSQYAIMQVMRQLEFNDKNQNTVQRY</sequence>
<dbReference type="RefSeq" id="WP_099646082.1">
    <property type="nucleotide sequence ID" value="NZ_KZ319290.1"/>
</dbReference>
<dbReference type="Pfam" id="PF10627">
    <property type="entry name" value="CsgE"/>
    <property type="match status" value="1"/>
</dbReference>
<dbReference type="EMBL" id="NQXA01000004">
    <property type="protein sequence ID" value="PHQ29588.1"/>
    <property type="molecule type" value="Genomic_DNA"/>
</dbReference>
<proteinExistence type="predicted"/>
<evidence type="ECO:0000256" key="3">
    <source>
        <dbReference type="ARBA" id="ARBA00022729"/>
    </source>
</evidence>
<organism evidence="4 5">
    <name type="scientific">Leeuwenhoekiella nanhaiensis</name>
    <dbReference type="NCBI Taxonomy" id="1655491"/>
    <lineage>
        <taxon>Bacteria</taxon>
        <taxon>Pseudomonadati</taxon>
        <taxon>Bacteroidota</taxon>
        <taxon>Flavobacteriia</taxon>
        <taxon>Flavobacteriales</taxon>
        <taxon>Flavobacteriaceae</taxon>
        <taxon>Leeuwenhoekiella</taxon>
    </lineage>
</organism>
<comment type="caution">
    <text evidence="4">The sequence shown here is derived from an EMBL/GenBank/DDBJ whole genome shotgun (WGS) entry which is preliminary data.</text>
</comment>
<dbReference type="AlphaFoldDB" id="A0A2G1VS32"/>
<keyword evidence="3" id="KW-0732">Signal</keyword>
<accession>A0A2G1VS32</accession>
<dbReference type="OrthoDB" id="1524955at2"/>
<dbReference type="Proteomes" id="UP000229433">
    <property type="component" value="Unassembled WGS sequence"/>
</dbReference>
<evidence type="ECO:0000313" key="4">
    <source>
        <dbReference type="EMBL" id="PHQ29588.1"/>
    </source>
</evidence>
<dbReference type="InterPro" id="IPR018900">
    <property type="entry name" value="Curli_CsgE"/>
</dbReference>
<protein>
    <recommendedName>
        <fullName evidence="2">Curli production assembly/transport component CsgE</fullName>
    </recommendedName>
</protein>
<comment type="function">
    <text evidence="1">May be involved in the biogenesis of curli organelles.</text>
</comment>
<evidence type="ECO:0000256" key="2">
    <source>
        <dbReference type="ARBA" id="ARBA00014024"/>
    </source>
</evidence>
<keyword evidence="5" id="KW-1185">Reference proteome</keyword>
<evidence type="ECO:0000256" key="1">
    <source>
        <dbReference type="ARBA" id="ARBA00003989"/>
    </source>
</evidence>